<dbReference type="Gene3D" id="3.40.50.10850">
    <property type="entry name" value="Ntrc-like two-domain protein"/>
    <property type="match status" value="1"/>
</dbReference>
<dbReference type="SUPFAM" id="SSF52540">
    <property type="entry name" value="P-loop containing nucleoside triphosphate hydrolases"/>
    <property type="match status" value="1"/>
</dbReference>
<reference evidence="2 3" key="1">
    <citation type="submission" date="2021-06" db="EMBL/GenBank/DDBJ databases">
        <title>Bacillus sp. RD4P76, an endophyte from a halophyte.</title>
        <authorList>
            <person name="Sun J.-Q."/>
        </authorList>
    </citation>
    <scope>NUCLEOTIDE SEQUENCE [LARGE SCALE GENOMIC DNA]</scope>
    <source>
        <strain evidence="2 3">JCM 17098</strain>
    </source>
</reference>
<dbReference type="EMBL" id="JAHQCR010000090">
    <property type="protein sequence ID" value="MBU9724247.1"/>
    <property type="molecule type" value="Genomic_DNA"/>
</dbReference>
<evidence type="ECO:0000313" key="3">
    <source>
        <dbReference type="Proteomes" id="UP000790580"/>
    </source>
</evidence>
<dbReference type="InterPro" id="IPR050678">
    <property type="entry name" value="DNA_Partitioning_ATPase"/>
</dbReference>
<dbReference type="Gene3D" id="3.40.50.300">
    <property type="entry name" value="P-loop containing nucleotide triphosphate hydrolases"/>
    <property type="match status" value="1"/>
</dbReference>
<keyword evidence="3" id="KW-1185">Reference proteome</keyword>
<comment type="caution">
    <text evidence="2">The sequence shown here is derived from an EMBL/GenBank/DDBJ whole genome shotgun (WGS) entry which is preliminary data.</text>
</comment>
<dbReference type="InterPro" id="IPR027417">
    <property type="entry name" value="P-loop_NTPase"/>
</dbReference>
<dbReference type="PANTHER" id="PTHR13696:SF99">
    <property type="entry name" value="COBYRINIC ACID AC-DIAMIDE SYNTHASE"/>
    <property type="match status" value="1"/>
</dbReference>
<dbReference type="Proteomes" id="UP000790580">
    <property type="component" value="Unassembled WGS sequence"/>
</dbReference>
<dbReference type="InterPro" id="IPR025669">
    <property type="entry name" value="AAA_dom"/>
</dbReference>
<gene>
    <name evidence="2" type="ORF">KS407_22750</name>
</gene>
<proteinExistence type="predicted"/>
<evidence type="ECO:0000313" key="2">
    <source>
        <dbReference type="EMBL" id="MBU9724247.1"/>
    </source>
</evidence>
<feature type="domain" description="AAA" evidence="1">
    <location>
        <begin position="131"/>
        <end position="281"/>
    </location>
</feature>
<dbReference type="PANTHER" id="PTHR13696">
    <property type="entry name" value="P-LOOP CONTAINING NUCLEOSIDE TRIPHOSPHATE HYDROLASE"/>
    <property type="match status" value="1"/>
</dbReference>
<evidence type="ECO:0000259" key="1">
    <source>
        <dbReference type="Pfam" id="PF13614"/>
    </source>
</evidence>
<sequence length="379" mass="43040">MKKISLIVADHDTSYIEMLANYIRTSSFSSKLEMKLFSKKEALQQYIETGERINVLLAAPEFIPEGEDDELNKLDHVDTIIGLDEQGEELEGAIPVIFKYQQLTQLLNQVTSIFYERKGKSPKKTVSNDQTKVISTFSATGGTGKSTVAFNLAKEIAALDYSVFYLNLELLNTTYVFMEDDRDNASSPILYYVKTGSDQLPQKIEELKQYDSETGVELFRLTPSAEEMSDLTEEETDRLIKAIVNTKNYDYIIIDLESTLNPRTKAALQKSSHVLWLLNNDIQSFTKTSFFIEELHSLLSDADFSEKVSFVLNKYMGKVEEAFKDEEIAIEAYLPYVPEWKVVKSGNDLITSPVFSEFIIKMFRDLLQSSNSNRGVANV</sequence>
<dbReference type="RefSeq" id="WP_088076938.1">
    <property type="nucleotide sequence ID" value="NZ_JAHQCR010000090.1"/>
</dbReference>
<protein>
    <submittedName>
        <fullName evidence="2">AAA family ATPase</fullName>
    </submittedName>
</protein>
<name>A0ABS6K069_9BACI</name>
<accession>A0ABS6K069</accession>
<dbReference type="Pfam" id="PF13614">
    <property type="entry name" value="AAA_31"/>
    <property type="match status" value="1"/>
</dbReference>
<organism evidence="2 3">
    <name type="scientific">Evansella alkalicola</name>
    <dbReference type="NCBI Taxonomy" id="745819"/>
    <lineage>
        <taxon>Bacteria</taxon>
        <taxon>Bacillati</taxon>
        <taxon>Bacillota</taxon>
        <taxon>Bacilli</taxon>
        <taxon>Bacillales</taxon>
        <taxon>Bacillaceae</taxon>
        <taxon>Evansella</taxon>
    </lineage>
</organism>